<keyword evidence="4" id="KW-0539">Nucleus</keyword>
<evidence type="ECO:0000256" key="2">
    <source>
        <dbReference type="ARBA" id="ARBA00004496"/>
    </source>
</evidence>
<sequence length="228" mass="25701">MSNTCPPVKLEHHKGQRKKFRGETEAADRTQCATKRFEKKNIYKSGGIEMMMDNGSNVDDQWCDDDYTDEASEFDRLGKIRQNQFHTVGYHEGLSKGQEAAVQEGFTNGFKESVSVGYNWGLVRGVSSALACLPNGLKEKLVESLEAREKFQMLYTSISSVSEEDALGLYRDEILRNQSKEHPKPAEENSISETLSNHISRCNRLRGYSEELKVLLQSSAIEVHSAVE</sequence>
<comment type="subcellular location">
    <subcellularLocation>
        <location evidence="2">Cytoplasm</location>
    </subcellularLocation>
    <subcellularLocation>
        <location evidence="1">Nucleus</location>
    </subcellularLocation>
</comment>
<evidence type="ECO:0000256" key="3">
    <source>
        <dbReference type="ARBA" id="ARBA00022490"/>
    </source>
</evidence>
<protein>
    <recommendedName>
        <fullName evidence="6">Essential protein Yae1 N-terminal domain-containing protein</fullName>
    </recommendedName>
</protein>
<evidence type="ECO:0000313" key="7">
    <source>
        <dbReference type="EMBL" id="KAI3926066.1"/>
    </source>
</evidence>
<dbReference type="AlphaFoldDB" id="A0AAD4XN87"/>
<accession>A0AAD4XN87</accession>
<gene>
    <name evidence="7" type="ORF">MKW98_028202</name>
</gene>
<keyword evidence="8" id="KW-1185">Reference proteome</keyword>
<evidence type="ECO:0000256" key="4">
    <source>
        <dbReference type="ARBA" id="ARBA00023242"/>
    </source>
</evidence>
<dbReference type="GO" id="GO:0005634">
    <property type="term" value="C:nucleus"/>
    <property type="evidence" value="ECO:0007669"/>
    <property type="project" value="UniProtKB-SubCell"/>
</dbReference>
<evidence type="ECO:0000256" key="5">
    <source>
        <dbReference type="SAM" id="MobiDB-lite"/>
    </source>
</evidence>
<evidence type="ECO:0000259" key="6">
    <source>
        <dbReference type="Pfam" id="PF09811"/>
    </source>
</evidence>
<dbReference type="GO" id="GO:0005737">
    <property type="term" value="C:cytoplasm"/>
    <property type="evidence" value="ECO:0007669"/>
    <property type="project" value="UniProtKB-SubCell"/>
</dbReference>
<dbReference type="Pfam" id="PF09811">
    <property type="entry name" value="Yae1_N"/>
    <property type="match status" value="1"/>
</dbReference>
<dbReference type="InterPro" id="IPR019191">
    <property type="entry name" value="Essential_protein_Yae1_N"/>
</dbReference>
<dbReference type="EMBL" id="JAJJMB010008071">
    <property type="protein sequence ID" value="KAI3926066.1"/>
    <property type="molecule type" value="Genomic_DNA"/>
</dbReference>
<dbReference type="PANTHER" id="PTHR18829:SF0">
    <property type="entry name" value="PROTEIN YAE1 HOMOLOG"/>
    <property type="match status" value="1"/>
</dbReference>
<evidence type="ECO:0000256" key="1">
    <source>
        <dbReference type="ARBA" id="ARBA00004123"/>
    </source>
</evidence>
<name>A0AAD4XN87_9MAGN</name>
<feature type="domain" description="Essential protein Yae1 N-terminal" evidence="6">
    <location>
        <begin position="89"/>
        <end position="126"/>
    </location>
</feature>
<reference evidence="7" key="1">
    <citation type="submission" date="2022-04" db="EMBL/GenBank/DDBJ databases">
        <title>A functionally conserved STORR gene fusion in Papaver species that diverged 16.8 million years ago.</title>
        <authorList>
            <person name="Catania T."/>
        </authorList>
    </citation>
    <scope>NUCLEOTIDE SEQUENCE</scope>
    <source>
        <strain evidence="7">S-188037</strain>
    </source>
</reference>
<evidence type="ECO:0000313" key="8">
    <source>
        <dbReference type="Proteomes" id="UP001202328"/>
    </source>
</evidence>
<keyword evidence="3" id="KW-0963">Cytoplasm</keyword>
<comment type="caution">
    <text evidence="7">The sequence shown here is derived from an EMBL/GenBank/DDBJ whole genome shotgun (WGS) entry which is preliminary data.</text>
</comment>
<proteinExistence type="predicted"/>
<dbReference type="Proteomes" id="UP001202328">
    <property type="component" value="Unassembled WGS sequence"/>
</dbReference>
<feature type="region of interest" description="Disordered" evidence="5">
    <location>
        <begin position="1"/>
        <end position="27"/>
    </location>
</feature>
<dbReference type="PANTHER" id="PTHR18829">
    <property type="entry name" value="PROTEIN YAE1 HOMOLOG"/>
    <property type="match status" value="1"/>
</dbReference>
<feature type="compositionally biased region" description="Basic residues" evidence="5">
    <location>
        <begin position="11"/>
        <end position="20"/>
    </location>
</feature>
<organism evidence="7 8">
    <name type="scientific">Papaver atlanticum</name>
    <dbReference type="NCBI Taxonomy" id="357466"/>
    <lineage>
        <taxon>Eukaryota</taxon>
        <taxon>Viridiplantae</taxon>
        <taxon>Streptophyta</taxon>
        <taxon>Embryophyta</taxon>
        <taxon>Tracheophyta</taxon>
        <taxon>Spermatophyta</taxon>
        <taxon>Magnoliopsida</taxon>
        <taxon>Ranunculales</taxon>
        <taxon>Papaveraceae</taxon>
        <taxon>Papaveroideae</taxon>
        <taxon>Papaver</taxon>
    </lineage>
</organism>
<dbReference type="InterPro" id="IPR038881">
    <property type="entry name" value="Yae1-like"/>
</dbReference>